<feature type="domain" description="RNA polymerase sigma-70 region 2" evidence="5">
    <location>
        <begin position="43"/>
        <end position="111"/>
    </location>
</feature>
<evidence type="ECO:0000313" key="8">
    <source>
        <dbReference type="Proteomes" id="UP000247099"/>
    </source>
</evidence>
<dbReference type="InterPro" id="IPR014284">
    <property type="entry name" value="RNA_pol_sigma-70_dom"/>
</dbReference>
<keyword evidence="4" id="KW-0804">Transcription</keyword>
<dbReference type="GO" id="GO:0003677">
    <property type="term" value="F:DNA binding"/>
    <property type="evidence" value="ECO:0007669"/>
    <property type="project" value="InterPro"/>
</dbReference>
<keyword evidence="2" id="KW-0805">Transcription regulation</keyword>
<evidence type="ECO:0000256" key="3">
    <source>
        <dbReference type="ARBA" id="ARBA00023082"/>
    </source>
</evidence>
<reference evidence="7 8" key="1">
    <citation type="submission" date="2018-05" db="EMBL/GenBank/DDBJ databases">
        <title>Coraliomargarita sinensis sp. nov., isolated from a marine solar saltern.</title>
        <authorList>
            <person name="Zhou L.Y."/>
        </authorList>
    </citation>
    <scope>NUCLEOTIDE SEQUENCE [LARGE SCALE GENOMIC DNA]</scope>
    <source>
        <strain evidence="7 8">WN38</strain>
    </source>
</reference>
<evidence type="ECO:0000313" key="7">
    <source>
        <dbReference type="EMBL" id="PXA05570.1"/>
    </source>
</evidence>
<dbReference type="InterPro" id="IPR007627">
    <property type="entry name" value="RNA_pol_sigma70_r2"/>
</dbReference>
<accession>A0A317ZJ47</accession>
<dbReference type="PANTHER" id="PTHR43133">
    <property type="entry name" value="RNA POLYMERASE ECF-TYPE SIGMA FACTO"/>
    <property type="match status" value="1"/>
</dbReference>
<dbReference type="EMBL" id="QHJQ01000001">
    <property type="protein sequence ID" value="PXA05570.1"/>
    <property type="molecule type" value="Genomic_DNA"/>
</dbReference>
<dbReference type="InterPro" id="IPR013249">
    <property type="entry name" value="RNA_pol_sigma70_r4_t2"/>
</dbReference>
<dbReference type="InterPro" id="IPR013324">
    <property type="entry name" value="RNA_pol_sigma_r3/r4-like"/>
</dbReference>
<dbReference type="CDD" id="cd06171">
    <property type="entry name" value="Sigma70_r4"/>
    <property type="match status" value="1"/>
</dbReference>
<evidence type="ECO:0000256" key="4">
    <source>
        <dbReference type="ARBA" id="ARBA00023163"/>
    </source>
</evidence>
<dbReference type="GO" id="GO:0016987">
    <property type="term" value="F:sigma factor activity"/>
    <property type="evidence" value="ECO:0007669"/>
    <property type="project" value="UniProtKB-KW"/>
</dbReference>
<dbReference type="OrthoDB" id="9784984at2"/>
<dbReference type="SUPFAM" id="SSF88946">
    <property type="entry name" value="Sigma2 domain of RNA polymerase sigma factors"/>
    <property type="match status" value="1"/>
</dbReference>
<dbReference type="AlphaFoldDB" id="A0A317ZJ47"/>
<proteinExistence type="inferred from homology"/>
<dbReference type="Gene3D" id="1.10.10.10">
    <property type="entry name" value="Winged helix-like DNA-binding domain superfamily/Winged helix DNA-binding domain"/>
    <property type="match status" value="1"/>
</dbReference>
<evidence type="ECO:0000256" key="1">
    <source>
        <dbReference type="ARBA" id="ARBA00010641"/>
    </source>
</evidence>
<comment type="caution">
    <text evidence="7">The sequence shown here is derived from an EMBL/GenBank/DDBJ whole genome shotgun (WGS) entry which is preliminary data.</text>
</comment>
<keyword evidence="3" id="KW-0731">Sigma factor</keyword>
<dbReference type="InterPro" id="IPR039425">
    <property type="entry name" value="RNA_pol_sigma-70-like"/>
</dbReference>
<comment type="similarity">
    <text evidence="1">Belongs to the sigma-70 factor family. ECF subfamily.</text>
</comment>
<feature type="domain" description="RNA polymerase sigma factor 70 region 4 type 2" evidence="6">
    <location>
        <begin position="149"/>
        <end position="201"/>
    </location>
</feature>
<evidence type="ECO:0000256" key="2">
    <source>
        <dbReference type="ARBA" id="ARBA00023015"/>
    </source>
</evidence>
<dbReference type="InterPro" id="IPR036388">
    <property type="entry name" value="WH-like_DNA-bd_sf"/>
</dbReference>
<dbReference type="PANTHER" id="PTHR43133:SF51">
    <property type="entry name" value="RNA POLYMERASE SIGMA FACTOR"/>
    <property type="match status" value="1"/>
</dbReference>
<dbReference type="RefSeq" id="WP_110129649.1">
    <property type="nucleotide sequence ID" value="NZ_QHJQ01000001.1"/>
</dbReference>
<dbReference type="Proteomes" id="UP000247099">
    <property type="component" value="Unassembled WGS sequence"/>
</dbReference>
<dbReference type="InterPro" id="IPR013325">
    <property type="entry name" value="RNA_pol_sigma_r2"/>
</dbReference>
<organism evidence="7 8">
    <name type="scientific">Coraliomargarita sinensis</name>
    <dbReference type="NCBI Taxonomy" id="2174842"/>
    <lineage>
        <taxon>Bacteria</taxon>
        <taxon>Pseudomonadati</taxon>
        <taxon>Verrucomicrobiota</taxon>
        <taxon>Opitutia</taxon>
        <taxon>Puniceicoccales</taxon>
        <taxon>Coraliomargaritaceae</taxon>
        <taxon>Coraliomargarita</taxon>
    </lineage>
</organism>
<name>A0A317ZJ47_9BACT</name>
<dbReference type="Pfam" id="PF04542">
    <property type="entry name" value="Sigma70_r2"/>
    <property type="match status" value="1"/>
</dbReference>
<dbReference type="Pfam" id="PF08281">
    <property type="entry name" value="Sigma70_r4_2"/>
    <property type="match status" value="1"/>
</dbReference>
<gene>
    <name evidence="7" type="ORF">DDZ13_01470</name>
</gene>
<dbReference type="InParanoid" id="A0A317ZJ47"/>
<protein>
    <submittedName>
        <fullName evidence="7">RNA polymerase subunit sigma-24</fullName>
    </submittedName>
</protein>
<sequence length="210" mass="23991">MSTSGSVTESIFPAQDAPVTDRDLDWAVVQKVQAGNVGAFDQLVQKYREQIFSVIYNMTSNREDASDLTQETFIKAFQAIGRFRGKSSFFTWIYRIGVNTTMTFLKKRNRRRYISYENINEEASSSEIVERLTASNRSEKGALVSELQEKLNDALQKLSPKHRTVVVLHEIEGLEHAEIAEITQTSPGTVRSRLHYAKQQLQSYLQDYLT</sequence>
<dbReference type="NCBIfam" id="TIGR02937">
    <property type="entry name" value="sigma70-ECF"/>
    <property type="match status" value="1"/>
</dbReference>
<evidence type="ECO:0000259" key="6">
    <source>
        <dbReference type="Pfam" id="PF08281"/>
    </source>
</evidence>
<dbReference type="GO" id="GO:0006352">
    <property type="term" value="P:DNA-templated transcription initiation"/>
    <property type="evidence" value="ECO:0007669"/>
    <property type="project" value="InterPro"/>
</dbReference>
<dbReference type="Gene3D" id="1.10.1740.10">
    <property type="match status" value="1"/>
</dbReference>
<keyword evidence="8" id="KW-1185">Reference proteome</keyword>
<evidence type="ECO:0000259" key="5">
    <source>
        <dbReference type="Pfam" id="PF04542"/>
    </source>
</evidence>
<dbReference type="SUPFAM" id="SSF88659">
    <property type="entry name" value="Sigma3 and sigma4 domains of RNA polymerase sigma factors"/>
    <property type="match status" value="1"/>
</dbReference>